<keyword evidence="4" id="KW-1185">Reference proteome</keyword>
<evidence type="ECO:0000256" key="1">
    <source>
        <dbReference type="SAM" id="Phobius"/>
    </source>
</evidence>
<evidence type="ECO:0000256" key="2">
    <source>
        <dbReference type="SAM" id="SignalP"/>
    </source>
</evidence>
<keyword evidence="1" id="KW-0472">Membrane</keyword>
<accession>A0A177DUI0</accession>
<gene>
    <name evidence="3" type="ORF">CC77DRAFT_1059518</name>
</gene>
<dbReference type="GeneID" id="29113838"/>
<proteinExistence type="predicted"/>
<dbReference type="VEuPathDB" id="FungiDB:CC77DRAFT_1059518"/>
<dbReference type="KEGG" id="aalt:CC77DRAFT_1059518"/>
<evidence type="ECO:0008006" key="5">
    <source>
        <dbReference type="Google" id="ProtNLM"/>
    </source>
</evidence>
<evidence type="ECO:0000313" key="3">
    <source>
        <dbReference type="EMBL" id="OAG22632.1"/>
    </source>
</evidence>
<name>A0A177DUI0_ALTAL</name>
<keyword evidence="2" id="KW-0732">Signal</keyword>
<sequence>MLSPSFIALALYLKTAAARALRTPIEASPLATKAPLRRDESAAIPTFTFGPESVYFPAAATNSEPSGTEIQVYPTGVHDTIPPDGITIAFGPGIRQQVEDVRTQSCNDGQSEGCRKALNDILQKTEVSTHVKRFIPLAAWAFGVALAVIITEAVYIYNHELGKEMKFRPEDLRQIHSMAGAQEIAIVTASDATAVPTTLTYQPPATSTATSVISIETLTAASNGHEPGDIVYHIPERMAERIQDFLGMTGLQETQQICQGQNLKRADPTEECVRNILRHAMDLADTGPENLMALAQANNPVEPVAGQFIGFPIPSISIGESVAFVQLYRQVSSATAPVPQADQNWNPSVLTKSALGLTIAVHASMFAGQTLAELIVSKNDIINDLKEEDLACAKDLICTLNNCQGQKELTHPITGVVSAKVPLTPTCLTPKNLGCRCGIVNYPYVYDVPQGYMDAQYEWLEELIKLADTPIPEPDCKDNVERFDNPRATLKGWIEKACAEHSNQLSEEWVYNYYDTPGFVGAIRWGRWPGGLPDCSFDCKTVFTTFLDSECVKDEGFSSTGEIKTECGTALLYAMNSA</sequence>
<evidence type="ECO:0000313" key="4">
    <source>
        <dbReference type="Proteomes" id="UP000077248"/>
    </source>
</evidence>
<dbReference type="AlphaFoldDB" id="A0A177DUI0"/>
<dbReference type="RefSeq" id="XP_018388053.1">
    <property type="nucleotide sequence ID" value="XM_018528244.1"/>
</dbReference>
<reference evidence="3 4" key="1">
    <citation type="submission" date="2016-05" db="EMBL/GenBank/DDBJ databases">
        <title>Comparative analysis of secretome profiles of manganese(II)-oxidizing ascomycete fungi.</title>
        <authorList>
            <consortium name="DOE Joint Genome Institute"/>
            <person name="Zeiner C.A."/>
            <person name="Purvine S.O."/>
            <person name="Zink E.M."/>
            <person name="Wu S."/>
            <person name="Pasa-Tolic L."/>
            <person name="Chaput D.L."/>
            <person name="Haridas S."/>
            <person name="Grigoriev I.V."/>
            <person name="Santelli C.M."/>
            <person name="Hansel C.M."/>
        </authorList>
    </citation>
    <scope>NUCLEOTIDE SEQUENCE [LARGE SCALE GENOMIC DNA]</scope>
    <source>
        <strain evidence="3 4">SRC1lrK2f</strain>
    </source>
</reference>
<feature type="transmembrane region" description="Helical" evidence="1">
    <location>
        <begin position="137"/>
        <end position="158"/>
    </location>
</feature>
<dbReference type="Proteomes" id="UP000077248">
    <property type="component" value="Unassembled WGS sequence"/>
</dbReference>
<protein>
    <recommendedName>
        <fullName evidence="5">Ig-like domain-containing protein</fullName>
    </recommendedName>
</protein>
<organism evidence="3 4">
    <name type="scientific">Alternaria alternata</name>
    <name type="common">Alternaria rot fungus</name>
    <name type="synonym">Torula alternata</name>
    <dbReference type="NCBI Taxonomy" id="5599"/>
    <lineage>
        <taxon>Eukaryota</taxon>
        <taxon>Fungi</taxon>
        <taxon>Dikarya</taxon>
        <taxon>Ascomycota</taxon>
        <taxon>Pezizomycotina</taxon>
        <taxon>Dothideomycetes</taxon>
        <taxon>Pleosporomycetidae</taxon>
        <taxon>Pleosporales</taxon>
        <taxon>Pleosporineae</taxon>
        <taxon>Pleosporaceae</taxon>
        <taxon>Alternaria</taxon>
        <taxon>Alternaria sect. Alternaria</taxon>
        <taxon>Alternaria alternata complex</taxon>
    </lineage>
</organism>
<keyword evidence="1" id="KW-1133">Transmembrane helix</keyword>
<feature type="signal peptide" evidence="2">
    <location>
        <begin position="1"/>
        <end position="20"/>
    </location>
</feature>
<dbReference type="EMBL" id="KV441474">
    <property type="protein sequence ID" value="OAG22632.1"/>
    <property type="molecule type" value="Genomic_DNA"/>
</dbReference>
<feature type="chain" id="PRO_5008059836" description="Ig-like domain-containing protein" evidence="2">
    <location>
        <begin position="21"/>
        <end position="578"/>
    </location>
</feature>
<dbReference type="OMA" id="DIVYHIP"/>
<keyword evidence="1" id="KW-0812">Transmembrane</keyword>